<dbReference type="Pfam" id="PF01184">
    <property type="entry name" value="Gpr1_Fun34_YaaH"/>
    <property type="match status" value="1"/>
</dbReference>
<keyword evidence="5 6" id="KW-0472">Membrane</keyword>
<comment type="subcellular location">
    <subcellularLocation>
        <location evidence="1">Membrane</location>
        <topology evidence="1">Multi-pass membrane protein</topology>
    </subcellularLocation>
</comment>
<feature type="transmembrane region" description="Helical" evidence="6">
    <location>
        <begin position="27"/>
        <end position="48"/>
    </location>
</feature>
<accession>A0ABR4JSN5</accession>
<dbReference type="RefSeq" id="XP_070895412.1">
    <property type="nucleotide sequence ID" value="XM_071046632.1"/>
</dbReference>
<sequence length="168" mass="18692">MKQETEQVERQFSAEVRPQQASLKPAIANPLPLGLLSFATGLFLVCVLDLNARSITTPNIVVGVLIFFGGFAAFNFSYAMIFLPGTGIMAAYTDAETGELRAEFHQALAMYLIAWFILTVIFTIRQSGRPGFCLRTSSSWIFAFSSWPVVIWRAARGFSKPGTRWAWL</sequence>
<organism evidence="7 8">
    <name type="scientific">Aspergillus pseudodeflectus</name>
    <dbReference type="NCBI Taxonomy" id="176178"/>
    <lineage>
        <taxon>Eukaryota</taxon>
        <taxon>Fungi</taxon>
        <taxon>Dikarya</taxon>
        <taxon>Ascomycota</taxon>
        <taxon>Pezizomycotina</taxon>
        <taxon>Eurotiomycetes</taxon>
        <taxon>Eurotiomycetidae</taxon>
        <taxon>Eurotiales</taxon>
        <taxon>Aspergillaceae</taxon>
        <taxon>Aspergillus</taxon>
        <taxon>Aspergillus subgen. Nidulantes</taxon>
    </lineage>
</organism>
<evidence type="ECO:0000256" key="4">
    <source>
        <dbReference type="ARBA" id="ARBA00022989"/>
    </source>
</evidence>
<evidence type="ECO:0000256" key="1">
    <source>
        <dbReference type="ARBA" id="ARBA00004141"/>
    </source>
</evidence>
<comment type="similarity">
    <text evidence="2">Belongs to the acetate uptake transporter (AceTr) (TC 2.A.96) family.</text>
</comment>
<evidence type="ECO:0008006" key="9">
    <source>
        <dbReference type="Google" id="ProtNLM"/>
    </source>
</evidence>
<dbReference type="PANTHER" id="PTHR31123:SF1">
    <property type="entry name" value="ACCUMULATION OF DYADS PROTEIN 2-RELATED"/>
    <property type="match status" value="1"/>
</dbReference>
<feature type="transmembrane region" description="Helical" evidence="6">
    <location>
        <begin position="136"/>
        <end position="155"/>
    </location>
</feature>
<dbReference type="Proteomes" id="UP001610444">
    <property type="component" value="Unassembled WGS sequence"/>
</dbReference>
<protein>
    <recommendedName>
        <fullName evidence="9">GPR1/FUN34/yaaH family-domain-containing protein</fullName>
    </recommendedName>
</protein>
<keyword evidence="8" id="KW-1185">Reference proteome</keyword>
<evidence type="ECO:0000256" key="6">
    <source>
        <dbReference type="SAM" id="Phobius"/>
    </source>
</evidence>
<dbReference type="EMBL" id="JBFXLR010000048">
    <property type="protein sequence ID" value="KAL2843045.1"/>
    <property type="molecule type" value="Genomic_DNA"/>
</dbReference>
<dbReference type="PANTHER" id="PTHR31123">
    <property type="entry name" value="ACCUMULATION OF DYADS PROTEIN 2-RELATED"/>
    <property type="match status" value="1"/>
</dbReference>
<name>A0ABR4JSN5_9EURO</name>
<dbReference type="InterPro" id="IPR000791">
    <property type="entry name" value="Gpr1/Fun34/SatP-like"/>
</dbReference>
<evidence type="ECO:0000313" key="8">
    <source>
        <dbReference type="Proteomes" id="UP001610444"/>
    </source>
</evidence>
<reference evidence="7 8" key="1">
    <citation type="submission" date="2024-07" db="EMBL/GenBank/DDBJ databases">
        <title>Section-level genome sequencing and comparative genomics of Aspergillus sections Usti and Cavernicolus.</title>
        <authorList>
            <consortium name="Lawrence Berkeley National Laboratory"/>
            <person name="Nybo J.L."/>
            <person name="Vesth T.C."/>
            <person name="Theobald S."/>
            <person name="Frisvad J.C."/>
            <person name="Larsen T.O."/>
            <person name="Kjaerboelling I."/>
            <person name="Rothschild-Mancinelli K."/>
            <person name="Lyhne E.K."/>
            <person name="Kogle M.E."/>
            <person name="Barry K."/>
            <person name="Clum A."/>
            <person name="Na H."/>
            <person name="Ledsgaard L."/>
            <person name="Lin J."/>
            <person name="Lipzen A."/>
            <person name="Kuo A."/>
            <person name="Riley R."/>
            <person name="Mondo S."/>
            <person name="LaButti K."/>
            <person name="Haridas S."/>
            <person name="Pangalinan J."/>
            <person name="Salamov A.A."/>
            <person name="Simmons B.A."/>
            <person name="Magnuson J.K."/>
            <person name="Chen J."/>
            <person name="Drula E."/>
            <person name="Henrissat B."/>
            <person name="Wiebenga A."/>
            <person name="Lubbers R.J."/>
            <person name="Gomes A.C."/>
            <person name="Macurrencykelacurrency M.R."/>
            <person name="Stajich J."/>
            <person name="Grigoriev I.V."/>
            <person name="Mortensen U.H."/>
            <person name="De vries R.P."/>
            <person name="Baker S.E."/>
            <person name="Andersen M.R."/>
        </authorList>
    </citation>
    <scope>NUCLEOTIDE SEQUENCE [LARGE SCALE GENOMIC DNA]</scope>
    <source>
        <strain evidence="7 8">CBS 756.74</strain>
    </source>
</reference>
<evidence type="ECO:0000256" key="2">
    <source>
        <dbReference type="ARBA" id="ARBA00005587"/>
    </source>
</evidence>
<comment type="caution">
    <text evidence="7">The sequence shown here is derived from an EMBL/GenBank/DDBJ whole genome shotgun (WGS) entry which is preliminary data.</text>
</comment>
<gene>
    <name evidence="7" type="ORF">BJX68DRAFT_270370</name>
</gene>
<evidence type="ECO:0000256" key="5">
    <source>
        <dbReference type="ARBA" id="ARBA00023136"/>
    </source>
</evidence>
<feature type="transmembrane region" description="Helical" evidence="6">
    <location>
        <begin position="60"/>
        <end position="84"/>
    </location>
</feature>
<evidence type="ECO:0000313" key="7">
    <source>
        <dbReference type="EMBL" id="KAL2843045.1"/>
    </source>
</evidence>
<feature type="transmembrane region" description="Helical" evidence="6">
    <location>
        <begin position="104"/>
        <end position="124"/>
    </location>
</feature>
<keyword evidence="4 6" id="KW-1133">Transmembrane helix</keyword>
<proteinExistence type="inferred from homology"/>
<dbReference type="InterPro" id="IPR051633">
    <property type="entry name" value="AceTr"/>
</dbReference>
<keyword evidence="3 6" id="KW-0812">Transmembrane</keyword>
<evidence type="ECO:0000256" key="3">
    <source>
        <dbReference type="ARBA" id="ARBA00022692"/>
    </source>
</evidence>
<dbReference type="GeneID" id="98161796"/>